<keyword evidence="3" id="KW-1185">Reference proteome</keyword>
<dbReference type="STRING" id="1314782.A0A165STT9"/>
<evidence type="ECO:0000313" key="2">
    <source>
        <dbReference type="EMBL" id="KZT25666.1"/>
    </source>
</evidence>
<dbReference type="InterPro" id="IPR050167">
    <property type="entry name" value="Ser_Thr_protein_kinase"/>
</dbReference>
<reference evidence="2 3" key="1">
    <citation type="journal article" date="2016" name="Mol. Biol. Evol.">
        <title>Comparative Genomics of Early-Diverging Mushroom-Forming Fungi Provides Insights into the Origins of Lignocellulose Decay Capabilities.</title>
        <authorList>
            <person name="Nagy L.G."/>
            <person name="Riley R."/>
            <person name="Tritt A."/>
            <person name="Adam C."/>
            <person name="Daum C."/>
            <person name="Floudas D."/>
            <person name="Sun H."/>
            <person name="Yadav J.S."/>
            <person name="Pangilinan J."/>
            <person name="Larsson K.H."/>
            <person name="Matsuura K."/>
            <person name="Barry K."/>
            <person name="Labutti K."/>
            <person name="Kuo R."/>
            <person name="Ohm R.A."/>
            <person name="Bhattacharya S.S."/>
            <person name="Shirouzu T."/>
            <person name="Yoshinaga Y."/>
            <person name="Martin F.M."/>
            <person name="Grigoriev I.V."/>
            <person name="Hibbett D.S."/>
        </authorList>
    </citation>
    <scope>NUCLEOTIDE SEQUENCE [LARGE SCALE GENOMIC DNA]</scope>
    <source>
        <strain evidence="2 3">HHB14362 ss-1</strain>
    </source>
</reference>
<organism evidence="2 3">
    <name type="scientific">Neolentinus lepideus HHB14362 ss-1</name>
    <dbReference type="NCBI Taxonomy" id="1314782"/>
    <lineage>
        <taxon>Eukaryota</taxon>
        <taxon>Fungi</taxon>
        <taxon>Dikarya</taxon>
        <taxon>Basidiomycota</taxon>
        <taxon>Agaricomycotina</taxon>
        <taxon>Agaricomycetes</taxon>
        <taxon>Gloeophyllales</taxon>
        <taxon>Gloeophyllaceae</taxon>
        <taxon>Neolentinus</taxon>
    </lineage>
</organism>
<dbReference type="SUPFAM" id="SSF56112">
    <property type="entry name" value="Protein kinase-like (PK-like)"/>
    <property type="match status" value="1"/>
</dbReference>
<dbReference type="AlphaFoldDB" id="A0A165STT9"/>
<evidence type="ECO:0000259" key="1">
    <source>
        <dbReference type="PROSITE" id="PS50011"/>
    </source>
</evidence>
<dbReference type="OrthoDB" id="346907at2759"/>
<dbReference type="GO" id="GO:0005524">
    <property type="term" value="F:ATP binding"/>
    <property type="evidence" value="ECO:0007669"/>
    <property type="project" value="InterPro"/>
</dbReference>
<accession>A0A165STT9</accession>
<dbReference type="InParanoid" id="A0A165STT9"/>
<protein>
    <submittedName>
        <fullName evidence="2">Kinase-like protein</fullName>
    </submittedName>
</protein>
<dbReference type="GO" id="GO:0007165">
    <property type="term" value="P:signal transduction"/>
    <property type="evidence" value="ECO:0007669"/>
    <property type="project" value="TreeGrafter"/>
</dbReference>
<dbReference type="PROSITE" id="PS50011">
    <property type="entry name" value="PROTEIN_KINASE_DOM"/>
    <property type="match status" value="1"/>
</dbReference>
<dbReference type="Proteomes" id="UP000076761">
    <property type="component" value="Unassembled WGS sequence"/>
</dbReference>
<dbReference type="GO" id="GO:0004672">
    <property type="term" value="F:protein kinase activity"/>
    <property type="evidence" value="ECO:0007669"/>
    <property type="project" value="InterPro"/>
</dbReference>
<dbReference type="InterPro" id="IPR000719">
    <property type="entry name" value="Prot_kinase_dom"/>
</dbReference>
<evidence type="ECO:0000313" key="3">
    <source>
        <dbReference type="Proteomes" id="UP000076761"/>
    </source>
</evidence>
<dbReference type="GO" id="GO:0005737">
    <property type="term" value="C:cytoplasm"/>
    <property type="evidence" value="ECO:0007669"/>
    <property type="project" value="TreeGrafter"/>
</dbReference>
<sequence>MEDKASAIEKFVAEFSDICHPDIAPTIFLRAEPSPTHHGVLLKIDRQYYPNGNIIEWLKMHPDDLIPLAIGAANGLEHLHSKGMVHGGICGDRVFVDNAGQAVLVDPGLAAVTGTYDFRWLAPEVMQDESDEPTKLLTKESDVYAFGIMLSEMISPDETPFSHIKGPKICLNVARGGRQLKPQGMSAVAQQLWNLAEKCWHPEPCERHSMHAVIQELIRLAQ</sequence>
<dbReference type="PRINTS" id="PR00109">
    <property type="entry name" value="TYRKINASE"/>
</dbReference>
<gene>
    <name evidence="2" type="ORF">NEOLEDRAFT_1133160</name>
</gene>
<keyword evidence="2" id="KW-0808">Transferase</keyword>
<dbReference type="Gene3D" id="1.10.510.10">
    <property type="entry name" value="Transferase(Phosphotransferase) domain 1"/>
    <property type="match status" value="1"/>
</dbReference>
<dbReference type="InterPro" id="IPR011009">
    <property type="entry name" value="Kinase-like_dom_sf"/>
</dbReference>
<dbReference type="PANTHER" id="PTHR23257">
    <property type="entry name" value="SERINE-THREONINE PROTEIN KINASE"/>
    <property type="match status" value="1"/>
</dbReference>
<keyword evidence="2" id="KW-0418">Kinase</keyword>
<feature type="domain" description="Protein kinase" evidence="1">
    <location>
        <begin position="1"/>
        <end position="222"/>
    </location>
</feature>
<dbReference type="InterPro" id="IPR001245">
    <property type="entry name" value="Ser-Thr/Tyr_kinase_cat_dom"/>
</dbReference>
<proteinExistence type="predicted"/>
<name>A0A165STT9_9AGAM</name>
<dbReference type="Pfam" id="PF07714">
    <property type="entry name" value="PK_Tyr_Ser-Thr"/>
    <property type="match status" value="1"/>
</dbReference>
<dbReference type="EMBL" id="KV425570">
    <property type="protein sequence ID" value="KZT25666.1"/>
    <property type="molecule type" value="Genomic_DNA"/>
</dbReference>